<evidence type="ECO:0000313" key="2">
    <source>
        <dbReference type="EMBL" id="GAA0959678.1"/>
    </source>
</evidence>
<reference evidence="3" key="1">
    <citation type="journal article" date="2019" name="Int. J. Syst. Evol. Microbiol.">
        <title>The Global Catalogue of Microorganisms (GCM) 10K type strain sequencing project: providing services to taxonomists for standard genome sequencing and annotation.</title>
        <authorList>
            <consortium name="The Broad Institute Genomics Platform"/>
            <consortium name="The Broad Institute Genome Sequencing Center for Infectious Disease"/>
            <person name="Wu L."/>
            <person name="Ma J."/>
        </authorList>
    </citation>
    <scope>NUCLEOTIDE SEQUENCE [LARGE SCALE GENOMIC DNA]</scope>
    <source>
        <strain evidence="3">JCM 11444</strain>
    </source>
</reference>
<evidence type="ECO:0000259" key="1">
    <source>
        <dbReference type="Pfam" id="PF13006"/>
    </source>
</evidence>
<sequence length="71" mass="7646">MTQIVPFEMVDEVVAECGATQQRLRKLPARVVVYLLLAAALFEECGYPAVWSKLTGALGSLPLPKITATGL</sequence>
<keyword evidence="3" id="KW-1185">Reference proteome</keyword>
<accession>A0ABN1RLT5</accession>
<evidence type="ECO:0000313" key="3">
    <source>
        <dbReference type="Proteomes" id="UP001500418"/>
    </source>
</evidence>
<dbReference type="InterPro" id="IPR024473">
    <property type="entry name" value="Transposases_IS4_N"/>
</dbReference>
<protein>
    <recommendedName>
        <fullName evidence="1">Transposase IS4 N-terminal domain-containing protein</fullName>
    </recommendedName>
</protein>
<organism evidence="2 3">
    <name type="scientific">Streptomyces rhizosphaericus</name>
    <dbReference type="NCBI Taxonomy" id="114699"/>
    <lineage>
        <taxon>Bacteria</taxon>
        <taxon>Bacillati</taxon>
        <taxon>Actinomycetota</taxon>
        <taxon>Actinomycetes</taxon>
        <taxon>Kitasatosporales</taxon>
        <taxon>Streptomycetaceae</taxon>
        <taxon>Streptomyces</taxon>
        <taxon>Streptomyces violaceusniger group</taxon>
    </lineage>
</organism>
<gene>
    <name evidence="2" type="ORF">GCM10009575_092440</name>
</gene>
<dbReference type="Proteomes" id="UP001500418">
    <property type="component" value="Unassembled WGS sequence"/>
</dbReference>
<comment type="caution">
    <text evidence="2">The sequence shown here is derived from an EMBL/GenBank/DDBJ whole genome shotgun (WGS) entry which is preliminary data.</text>
</comment>
<proteinExistence type="predicted"/>
<name>A0ABN1RLT5_9ACTN</name>
<dbReference type="Pfam" id="PF13006">
    <property type="entry name" value="Nterm_IS4"/>
    <property type="match status" value="1"/>
</dbReference>
<feature type="domain" description="Transposase IS4 N-terminal" evidence="1">
    <location>
        <begin position="1"/>
        <end position="61"/>
    </location>
</feature>
<dbReference type="EMBL" id="BAAAID010000119">
    <property type="protein sequence ID" value="GAA0959678.1"/>
    <property type="molecule type" value="Genomic_DNA"/>
</dbReference>